<proteinExistence type="predicted"/>
<organism evidence="3 4">
    <name type="scientific">Clostridium magnum DSM 2767</name>
    <dbReference type="NCBI Taxonomy" id="1121326"/>
    <lineage>
        <taxon>Bacteria</taxon>
        <taxon>Bacillati</taxon>
        <taxon>Bacillota</taxon>
        <taxon>Clostridia</taxon>
        <taxon>Eubacteriales</taxon>
        <taxon>Clostridiaceae</taxon>
        <taxon>Clostridium</taxon>
    </lineage>
</organism>
<dbReference type="EC" id="3.5.1.28" evidence="3"/>
<keyword evidence="1 3" id="KW-0378">Hydrolase</keyword>
<gene>
    <name evidence="3" type="primary">lytC_21</name>
    <name evidence="3" type="ORF">CLMAG_35910</name>
</gene>
<reference evidence="3 4" key="1">
    <citation type="submission" date="2016-04" db="EMBL/GenBank/DDBJ databases">
        <title>Genome sequence of Clostridium magnum DSM 2767.</title>
        <authorList>
            <person name="Poehlein A."/>
            <person name="Uhlig R."/>
            <person name="Fischer R."/>
            <person name="Bahl H."/>
            <person name="Daniel R."/>
        </authorList>
    </citation>
    <scope>NUCLEOTIDE SEQUENCE [LARGE SCALE GENOMIC DNA]</scope>
    <source>
        <strain evidence="3 4">DSM 2767</strain>
    </source>
</reference>
<sequence>MYQQMMKIDKGDVLMNAPINGKSTVTVEQCEAFLRKQNSNAPLLASIYKKYCDIYGIRLECIWVQMCLETNFLRYSDTSITTLDMHNYAGLGAVDGNGRRQALSFDTEDEGIRCHVQHLYAYCSSKPLPKNEILIDPRFKYVTRGTAPNIENLGNGNWASDKAYASKLLNLLNQLLMDDNIVTQRNSGGNIMSKFAIDPGHGFYPDTGAEGYLNEQNCALDIANKVISKLQALGHTAFNVRPSSASSVTESLQKRCDASANADYLVSIHLNAGGGKGSEVFAMSTAGKTLASKVLTSLVALGFVNRGVKDGSNLYVIRHSNPVSILIEVCFVDTQSDANLYNSLGSDKIASAIVQGLTGQTVTSKTTSTTTTSTVKISDAIKALQYDLNIDYNAKLTLTGVADAATISALKGIESIIVKGHKSSVVKWIQQKLIGYGYLAKGKDTGIYDEATFQAVTNMQKNWGRATSGILNQETWSIFLNN</sequence>
<dbReference type="Pfam" id="PF01520">
    <property type="entry name" value="Amidase_3"/>
    <property type="match status" value="1"/>
</dbReference>
<dbReference type="InterPro" id="IPR002477">
    <property type="entry name" value="Peptidoglycan-bd-like"/>
</dbReference>
<dbReference type="Gene3D" id="3.40.630.40">
    <property type="entry name" value="Zn-dependent exopeptidases"/>
    <property type="match status" value="1"/>
</dbReference>
<dbReference type="InterPro" id="IPR036365">
    <property type="entry name" value="PGBD-like_sf"/>
</dbReference>
<dbReference type="PATRIC" id="fig|1121326.3.peg.3634"/>
<name>A0A162S2H5_9CLOT</name>
<dbReference type="PANTHER" id="PTHR30404:SF0">
    <property type="entry name" value="N-ACETYLMURAMOYL-L-ALANINE AMIDASE AMIC"/>
    <property type="match status" value="1"/>
</dbReference>
<dbReference type="CDD" id="cd02696">
    <property type="entry name" value="MurNAc-LAA"/>
    <property type="match status" value="1"/>
</dbReference>
<dbReference type="Gene3D" id="1.10.101.10">
    <property type="entry name" value="PGBD-like superfamily/PGBD"/>
    <property type="match status" value="1"/>
</dbReference>
<dbReference type="Proteomes" id="UP000076603">
    <property type="component" value="Unassembled WGS sequence"/>
</dbReference>
<dbReference type="InterPro" id="IPR036366">
    <property type="entry name" value="PGBDSf"/>
</dbReference>
<accession>A0A162S2H5</accession>
<protein>
    <submittedName>
        <fullName evidence="3">N-acetylmuramoyl-L-alanine amidase LytC</fullName>
        <ecNumber evidence="3">3.5.1.28</ecNumber>
    </submittedName>
</protein>
<dbReference type="PANTHER" id="PTHR30404">
    <property type="entry name" value="N-ACETYLMURAMOYL-L-ALANINE AMIDASE"/>
    <property type="match status" value="1"/>
</dbReference>
<dbReference type="SUPFAM" id="SSF47090">
    <property type="entry name" value="PGBD-like"/>
    <property type="match status" value="1"/>
</dbReference>
<feature type="domain" description="MurNAc-LAA" evidence="2">
    <location>
        <begin position="258"/>
        <end position="358"/>
    </location>
</feature>
<dbReference type="AlphaFoldDB" id="A0A162S2H5"/>
<dbReference type="GO" id="GO:0004040">
    <property type="term" value="F:amidase activity"/>
    <property type="evidence" value="ECO:0007669"/>
    <property type="project" value="InterPro"/>
</dbReference>
<evidence type="ECO:0000313" key="3">
    <source>
        <dbReference type="EMBL" id="KZL90690.1"/>
    </source>
</evidence>
<dbReference type="InterPro" id="IPR050695">
    <property type="entry name" value="N-acetylmuramoyl_amidase_3"/>
</dbReference>
<dbReference type="SUPFAM" id="SSF53187">
    <property type="entry name" value="Zn-dependent exopeptidases"/>
    <property type="match status" value="1"/>
</dbReference>
<dbReference type="GO" id="GO:0030288">
    <property type="term" value="C:outer membrane-bounded periplasmic space"/>
    <property type="evidence" value="ECO:0007669"/>
    <property type="project" value="TreeGrafter"/>
</dbReference>
<dbReference type="EMBL" id="LWAE01000004">
    <property type="protein sequence ID" value="KZL90690.1"/>
    <property type="molecule type" value="Genomic_DNA"/>
</dbReference>
<dbReference type="Pfam" id="PF01471">
    <property type="entry name" value="PG_binding_1"/>
    <property type="match status" value="1"/>
</dbReference>
<dbReference type="InterPro" id="IPR002901">
    <property type="entry name" value="MGlyc_endo_b_GlcNAc-like_dom"/>
</dbReference>
<dbReference type="InterPro" id="IPR002508">
    <property type="entry name" value="MurNAc-LAA_cat"/>
</dbReference>
<dbReference type="OrthoDB" id="5344211at2"/>
<evidence type="ECO:0000313" key="4">
    <source>
        <dbReference type="Proteomes" id="UP000076603"/>
    </source>
</evidence>
<dbReference type="SMART" id="SM00646">
    <property type="entry name" value="Ami_3"/>
    <property type="match status" value="1"/>
</dbReference>
<evidence type="ECO:0000256" key="1">
    <source>
        <dbReference type="ARBA" id="ARBA00022801"/>
    </source>
</evidence>
<keyword evidence="4" id="KW-1185">Reference proteome</keyword>
<comment type="caution">
    <text evidence="3">The sequence shown here is derived from an EMBL/GenBank/DDBJ whole genome shotgun (WGS) entry which is preliminary data.</text>
</comment>
<dbReference type="GO" id="GO:0008745">
    <property type="term" value="F:N-acetylmuramoyl-L-alanine amidase activity"/>
    <property type="evidence" value="ECO:0007669"/>
    <property type="project" value="UniProtKB-EC"/>
</dbReference>
<dbReference type="Pfam" id="PF01832">
    <property type="entry name" value="Glucosaminidase"/>
    <property type="match status" value="1"/>
</dbReference>
<evidence type="ECO:0000259" key="2">
    <source>
        <dbReference type="SMART" id="SM00646"/>
    </source>
</evidence>
<dbReference type="GO" id="GO:0009253">
    <property type="term" value="P:peptidoglycan catabolic process"/>
    <property type="evidence" value="ECO:0007669"/>
    <property type="project" value="InterPro"/>
</dbReference>
<dbReference type="STRING" id="1121326.CLMAG_35910"/>